<keyword evidence="2" id="KW-0378">Hydrolase</keyword>
<dbReference type="Proteomes" id="UP001304895">
    <property type="component" value="Unassembled WGS sequence"/>
</dbReference>
<sequence>MRIASVLSVLLLSAATRAQQQQQPRIAVKLTATAHQKQQADPNFVASLVRTTQPQGLTGSGAPLVSVSPLIEPKITTKLTRRVAARDAGAETPNFHVWYQIQVPTLSRTPSTTATQNETGAQGPRLALPEDVVALIRKLHELPEVESVHALHPGPPPAIDASDDPRSVGQGYLNAAPQGINARYAWGFAGGDGGGVNIVDVEQGWNLNHEDLVAAGVTLISGRSAYWFAHGTSVLGEMIMTDNQIGGVGIVPAAKARVVSQHRDDWSYNTAAAILDAAAHMSFGDIMLLEAQEYDPVGGAYYWPVEVADANFEAIKVATALGITVVQAGCNGGYDLDAYVNLAGQHVFDRSSADYRESGSVMVGGANSQVPHTRWYGSNYGSRMDVYGWAESVETSDTDDLTATQNLYTSYFGGTSGASPIIVGAAAAIQGISNAKFGHKLAPLELRTILATNGTASNDPAYDRIGVMPDLQTLIDNLFGGGTNHTADLYIRDHVGDTGATPSRPLFASPDIIVRQQPIADPQSALGTGSGTENNPALSDPVQPGRNHTLYIRLLNRGPAAITTPTNITIYWSPPSTLTTPNLW</sequence>
<keyword evidence="1" id="KW-0645">Protease</keyword>
<dbReference type="AlphaFoldDB" id="A0AAN6UE51"/>
<reference evidence="7" key="2">
    <citation type="submission" date="2023-05" db="EMBL/GenBank/DDBJ databases">
        <authorList>
            <consortium name="Lawrence Berkeley National Laboratory"/>
            <person name="Steindorff A."/>
            <person name="Hensen N."/>
            <person name="Bonometti L."/>
            <person name="Westerberg I."/>
            <person name="Brannstrom I.O."/>
            <person name="Guillou S."/>
            <person name="Cros-Aarteil S."/>
            <person name="Calhoun S."/>
            <person name="Haridas S."/>
            <person name="Kuo A."/>
            <person name="Mondo S."/>
            <person name="Pangilinan J."/>
            <person name="Riley R."/>
            <person name="Labutti K."/>
            <person name="Andreopoulos B."/>
            <person name="Lipzen A."/>
            <person name="Chen C."/>
            <person name="Yanf M."/>
            <person name="Daum C."/>
            <person name="Ng V."/>
            <person name="Clum A."/>
            <person name="Ohm R."/>
            <person name="Martin F."/>
            <person name="Silar P."/>
            <person name="Natvig D."/>
            <person name="Lalanne C."/>
            <person name="Gautier V."/>
            <person name="Ament-Velasquez S.L."/>
            <person name="Kruys A."/>
            <person name="Hutchinson M.I."/>
            <person name="Powell A.J."/>
            <person name="Barry K."/>
            <person name="Miller A.N."/>
            <person name="Grigoriev I.V."/>
            <person name="Debuchy R."/>
            <person name="Gladieux P."/>
            <person name="Thoren M.H."/>
            <person name="Johannesson H."/>
        </authorList>
    </citation>
    <scope>NUCLEOTIDE SEQUENCE</scope>
    <source>
        <strain evidence="7">CBS 123565</strain>
    </source>
</reference>
<proteinExistence type="predicted"/>
<dbReference type="CDD" id="cd04843">
    <property type="entry name" value="Peptidases_S8_11"/>
    <property type="match status" value="1"/>
</dbReference>
<evidence type="ECO:0000256" key="1">
    <source>
        <dbReference type="ARBA" id="ARBA00022670"/>
    </source>
</evidence>
<evidence type="ECO:0000313" key="7">
    <source>
        <dbReference type="EMBL" id="KAK4131295.1"/>
    </source>
</evidence>
<organism evidence="7 8">
    <name type="scientific">Trichocladium antarcticum</name>
    <dbReference type="NCBI Taxonomy" id="1450529"/>
    <lineage>
        <taxon>Eukaryota</taxon>
        <taxon>Fungi</taxon>
        <taxon>Dikarya</taxon>
        <taxon>Ascomycota</taxon>
        <taxon>Pezizomycotina</taxon>
        <taxon>Sordariomycetes</taxon>
        <taxon>Sordariomycetidae</taxon>
        <taxon>Sordariales</taxon>
        <taxon>Chaetomiaceae</taxon>
        <taxon>Trichocladium</taxon>
    </lineage>
</organism>
<feature type="region of interest" description="Disordered" evidence="4">
    <location>
        <begin position="522"/>
        <end position="544"/>
    </location>
</feature>
<dbReference type="PROSITE" id="PS00138">
    <property type="entry name" value="SUBTILASE_SER"/>
    <property type="match status" value="1"/>
</dbReference>
<name>A0AAN6UE51_9PEZI</name>
<comment type="caution">
    <text evidence="7">The sequence shown here is derived from an EMBL/GenBank/DDBJ whole genome shotgun (WGS) entry which is preliminary data.</text>
</comment>
<feature type="domain" description="Peptidase S8/S53" evidence="6">
    <location>
        <begin position="229"/>
        <end position="464"/>
    </location>
</feature>
<evidence type="ECO:0000313" key="8">
    <source>
        <dbReference type="Proteomes" id="UP001304895"/>
    </source>
</evidence>
<dbReference type="InterPro" id="IPR034073">
    <property type="entry name" value="Subtilisin_DY-like_dom"/>
</dbReference>
<evidence type="ECO:0000256" key="2">
    <source>
        <dbReference type="ARBA" id="ARBA00022801"/>
    </source>
</evidence>
<gene>
    <name evidence="7" type="ORF">BT67DRAFT_486514</name>
</gene>
<feature type="chain" id="PRO_5042974813" evidence="5">
    <location>
        <begin position="19"/>
        <end position="584"/>
    </location>
</feature>
<accession>A0AAN6UE51</accession>
<evidence type="ECO:0000256" key="3">
    <source>
        <dbReference type="ARBA" id="ARBA00022825"/>
    </source>
</evidence>
<evidence type="ECO:0000256" key="5">
    <source>
        <dbReference type="SAM" id="SignalP"/>
    </source>
</evidence>
<feature type="signal peptide" evidence="5">
    <location>
        <begin position="1"/>
        <end position="18"/>
    </location>
</feature>
<dbReference type="InterPro" id="IPR023828">
    <property type="entry name" value="Peptidase_S8_Ser-AS"/>
</dbReference>
<protein>
    <submittedName>
        <fullName evidence="7">Subtilisin-like protein</fullName>
    </submittedName>
</protein>
<reference evidence="7" key="1">
    <citation type="journal article" date="2023" name="Mol. Phylogenet. Evol.">
        <title>Genome-scale phylogeny and comparative genomics of the fungal order Sordariales.</title>
        <authorList>
            <person name="Hensen N."/>
            <person name="Bonometti L."/>
            <person name="Westerberg I."/>
            <person name="Brannstrom I.O."/>
            <person name="Guillou S."/>
            <person name="Cros-Aarteil S."/>
            <person name="Calhoun S."/>
            <person name="Haridas S."/>
            <person name="Kuo A."/>
            <person name="Mondo S."/>
            <person name="Pangilinan J."/>
            <person name="Riley R."/>
            <person name="LaButti K."/>
            <person name="Andreopoulos B."/>
            <person name="Lipzen A."/>
            <person name="Chen C."/>
            <person name="Yan M."/>
            <person name="Daum C."/>
            <person name="Ng V."/>
            <person name="Clum A."/>
            <person name="Steindorff A."/>
            <person name="Ohm R.A."/>
            <person name="Martin F."/>
            <person name="Silar P."/>
            <person name="Natvig D.O."/>
            <person name="Lalanne C."/>
            <person name="Gautier V."/>
            <person name="Ament-Velasquez S.L."/>
            <person name="Kruys A."/>
            <person name="Hutchinson M.I."/>
            <person name="Powell A.J."/>
            <person name="Barry K."/>
            <person name="Miller A.N."/>
            <person name="Grigoriev I.V."/>
            <person name="Debuchy R."/>
            <person name="Gladieux P."/>
            <person name="Hiltunen Thoren M."/>
            <person name="Johannesson H."/>
        </authorList>
    </citation>
    <scope>NUCLEOTIDE SEQUENCE</scope>
    <source>
        <strain evidence="7">CBS 123565</strain>
    </source>
</reference>
<dbReference type="GO" id="GO:0006508">
    <property type="term" value="P:proteolysis"/>
    <property type="evidence" value="ECO:0007669"/>
    <property type="project" value="UniProtKB-KW"/>
</dbReference>
<feature type="non-terminal residue" evidence="7">
    <location>
        <position position="584"/>
    </location>
</feature>
<dbReference type="InterPro" id="IPR000209">
    <property type="entry name" value="Peptidase_S8/S53_dom"/>
</dbReference>
<dbReference type="SUPFAM" id="SSF52743">
    <property type="entry name" value="Subtilisin-like"/>
    <property type="match status" value="1"/>
</dbReference>
<dbReference type="Pfam" id="PF00082">
    <property type="entry name" value="Peptidase_S8"/>
    <property type="match status" value="1"/>
</dbReference>
<dbReference type="GO" id="GO:0004252">
    <property type="term" value="F:serine-type endopeptidase activity"/>
    <property type="evidence" value="ECO:0007669"/>
    <property type="project" value="InterPro"/>
</dbReference>
<dbReference type="InterPro" id="IPR036852">
    <property type="entry name" value="Peptidase_S8/S53_dom_sf"/>
</dbReference>
<evidence type="ECO:0000259" key="6">
    <source>
        <dbReference type="Pfam" id="PF00082"/>
    </source>
</evidence>
<evidence type="ECO:0000256" key="4">
    <source>
        <dbReference type="SAM" id="MobiDB-lite"/>
    </source>
</evidence>
<keyword evidence="5" id="KW-0732">Signal</keyword>
<keyword evidence="8" id="KW-1185">Reference proteome</keyword>
<dbReference type="InterPro" id="IPR015500">
    <property type="entry name" value="Peptidase_S8_subtilisin-rel"/>
</dbReference>
<dbReference type="Gene3D" id="3.40.50.200">
    <property type="entry name" value="Peptidase S8/S53 domain"/>
    <property type="match status" value="1"/>
</dbReference>
<feature type="compositionally biased region" description="Polar residues" evidence="4">
    <location>
        <begin position="525"/>
        <end position="537"/>
    </location>
</feature>
<dbReference type="PRINTS" id="PR00723">
    <property type="entry name" value="SUBTILISIN"/>
</dbReference>
<keyword evidence="3" id="KW-0720">Serine protease</keyword>
<dbReference type="EMBL" id="MU853426">
    <property type="protein sequence ID" value="KAK4131295.1"/>
    <property type="molecule type" value="Genomic_DNA"/>
</dbReference>